<evidence type="ECO:0000313" key="1">
    <source>
        <dbReference type="EMBL" id="CCB68987.1"/>
    </source>
</evidence>
<dbReference type="AlphaFoldDB" id="G2Z6Y7"/>
<organism evidence="1 2">
    <name type="scientific">Flavobacterium branchiophilum (strain FL-15)</name>
    <dbReference type="NCBI Taxonomy" id="1034807"/>
    <lineage>
        <taxon>Bacteria</taxon>
        <taxon>Pseudomonadati</taxon>
        <taxon>Bacteroidota</taxon>
        <taxon>Flavobacteriia</taxon>
        <taxon>Flavobacteriales</taxon>
        <taxon>Flavobacteriaceae</taxon>
        <taxon>Flavobacterium</taxon>
    </lineage>
</organism>
<dbReference type="Proteomes" id="UP000009186">
    <property type="component" value="Chromosome"/>
</dbReference>
<dbReference type="InterPro" id="IPR011047">
    <property type="entry name" value="Quinoprotein_ADH-like_sf"/>
</dbReference>
<evidence type="ECO:0000313" key="2">
    <source>
        <dbReference type="Proteomes" id="UP000009186"/>
    </source>
</evidence>
<keyword evidence="2" id="KW-1185">Reference proteome</keyword>
<name>G2Z6Y7_FLABF</name>
<dbReference type="EMBL" id="FQ859183">
    <property type="protein sequence ID" value="CCB68987.1"/>
    <property type="molecule type" value="Genomic_DNA"/>
</dbReference>
<proteinExistence type="predicted"/>
<gene>
    <name evidence="1" type="ordered locus">FBFL15_0885</name>
</gene>
<reference evidence="1 2" key="1">
    <citation type="journal article" date="2011" name="Appl. Environ. Microbiol.">
        <title>Complete genome sequence of the fish pathogen Flavobacterium branchiophilum.</title>
        <authorList>
            <consortium name="1:IP"/>
            <consortium name="Microbial Evolutionary Genomics,F-75015 Paris"/>
            <consortium name="France 2:CNRS"/>
            <consortium name="URA2171"/>
            <consortium name="F-75015 Paris,France 3:Unite de Virologie et Immunologie Mol."/>
            <consortium name="INRA,78352 Jouy en Josas Cedex"/>
            <consortium name="France. 4:Unite de Mathemathique"/>
            <consortium name="Informatique et Genome,INRA"/>
            <consortium name="78352 Jouy en Josas Cedex"/>
            <consortium name="France. 5:CEA/Genoscope"/>
            <consortium name="Evry"/>
            <consortium name="France"/>
            <person name="Touchon M."/>
            <person name="Barbier P."/>
            <person name="Bernardet J.F."/>
            <person name="Loux V."/>
            <person name="Vacherie B."/>
            <person name="Barbe V."/>
            <person name="Rocha E.P."/>
            <person name="Duchaud E."/>
        </authorList>
    </citation>
    <scope>NUCLEOTIDE SEQUENCE [LARGE SCALE GENOMIC DNA]</scope>
    <source>
        <strain evidence="1 2">FL-15</strain>
    </source>
</reference>
<dbReference type="STRING" id="1034807.FBFL15_0885"/>
<dbReference type="Gene3D" id="2.130.10.10">
    <property type="entry name" value="YVTN repeat-like/Quinoprotein amine dehydrogenase"/>
    <property type="match status" value="1"/>
</dbReference>
<dbReference type="HOGENOM" id="CLU_1459269_0_0_10"/>
<protein>
    <submittedName>
        <fullName evidence="1">Uncharacterized protein</fullName>
    </submittedName>
</protein>
<accession>G2Z6Y7</accession>
<dbReference type="InterPro" id="IPR015943">
    <property type="entry name" value="WD40/YVTN_repeat-like_dom_sf"/>
</dbReference>
<dbReference type="KEGG" id="fbr:FBFL15_0885"/>
<sequence>MFKTALEQVSSNELIIKNDKIYTLGDDGMLMCFNLKLENQWTLKVENTIESSTRNLIITENCIYFGGSILYSVDKNTGKVKWKTKIYENKNSHNGLLSIEKNEDGVMVMTSGKFIKIDENGKIVTTKNWIEIPIGNLFYCNNWYYYLTEKGNLMRIKSDLKQEEVFYKGINIPNHRVDDTYFYAE</sequence>
<dbReference type="SUPFAM" id="SSF50998">
    <property type="entry name" value="Quinoprotein alcohol dehydrogenase-like"/>
    <property type="match status" value="1"/>
</dbReference>